<name>A0A6J4N5G9_9CYAN</name>
<proteinExistence type="predicted"/>
<reference evidence="2" key="1">
    <citation type="submission" date="2020-02" db="EMBL/GenBank/DDBJ databases">
        <authorList>
            <person name="Meier V. D."/>
        </authorList>
    </citation>
    <scope>NUCLEOTIDE SEQUENCE</scope>
    <source>
        <strain evidence="2">AVDCRST_MAG94</strain>
    </source>
</reference>
<organism evidence="2">
    <name type="scientific">uncultured Leptolyngbya sp</name>
    <dbReference type="NCBI Taxonomy" id="332963"/>
    <lineage>
        <taxon>Bacteria</taxon>
        <taxon>Bacillati</taxon>
        <taxon>Cyanobacteriota</taxon>
        <taxon>Cyanophyceae</taxon>
        <taxon>Leptolyngbyales</taxon>
        <taxon>Leptolyngbyaceae</taxon>
        <taxon>Leptolyngbya group</taxon>
        <taxon>Leptolyngbya</taxon>
        <taxon>environmental samples</taxon>
    </lineage>
</organism>
<dbReference type="AlphaFoldDB" id="A0A6J4N5G9"/>
<evidence type="ECO:0000313" key="2">
    <source>
        <dbReference type="EMBL" id="CAA9373752.1"/>
    </source>
</evidence>
<gene>
    <name evidence="2" type="ORF">AVDCRST_MAG94-4365</name>
</gene>
<accession>A0A6J4N5G9</accession>
<feature type="region of interest" description="Disordered" evidence="1">
    <location>
        <begin position="1"/>
        <end position="29"/>
    </location>
</feature>
<evidence type="ECO:0000256" key="1">
    <source>
        <dbReference type="SAM" id="MobiDB-lite"/>
    </source>
</evidence>
<dbReference type="EMBL" id="CADCTY010001507">
    <property type="protein sequence ID" value="CAA9373752.1"/>
    <property type="molecule type" value="Genomic_DNA"/>
</dbReference>
<feature type="compositionally biased region" description="Basic residues" evidence="1">
    <location>
        <begin position="1"/>
        <end position="14"/>
    </location>
</feature>
<protein>
    <submittedName>
        <fullName evidence="2">Uncharacterized protein</fullName>
    </submittedName>
</protein>
<sequence length="90" mass="10175">MDRCKRAQGAKPRFHLCPSAPPATNQTPHDEAQNLSWLYSGSKPVQVCYRYRAKGPFGHATLPDPLRGVRQRTNVMNFAHRIKTVPSSWS</sequence>